<dbReference type="HOGENOM" id="CLU_634363_0_0_5"/>
<dbReference type="AlphaFoldDB" id="A3TYW1"/>
<dbReference type="eggNOG" id="ENOG502Z8ZB">
    <property type="taxonomic scope" value="Bacteria"/>
</dbReference>
<dbReference type="InterPro" id="IPR028087">
    <property type="entry name" value="Tad_N"/>
</dbReference>
<organism evidence="3 4">
    <name type="scientific">Pseudooceanicola batsensis (strain ATCC BAA-863 / DSM 15984 / KCTC 12145 / HTCC2597)</name>
    <name type="common">Oceanicola batsensis</name>
    <dbReference type="NCBI Taxonomy" id="252305"/>
    <lineage>
        <taxon>Bacteria</taxon>
        <taxon>Pseudomonadati</taxon>
        <taxon>Pseudomonadota</taxon>
        <taxon>Alphaproteobacteria</taxon>
        <taxon>Rhodobacterales</taxon>
        <taxon>Paracoccaceae</taxon>
        <taxon>Pseudooceanicola</taxon>
    </lineage>
</organism>
<dbReference type="InterPro" id="IPR057189">
    <property type="entry name" value="DUF7867"/>
</dbReference>
<dbReference type="RefSeq" id="WP_009807288.1">
    <property type="nucleotide sequence ID" value="NZ_CH724131.1"/>
</dbReference>
<accession>A3TYW1</accession>
<protein>
    <submittedName>
        <fullName evidence="3">Uncharacterized protein</fullName>
    </submittedName>
</protein>
<evidence type="ECO:0000259" key="2">
    <source>
        <dbReference type="Pfam" id="PF25269"/>
    </source>
</evidence>
<evidence type="ECO:0000259" key="1">
    <source>
        <dbReference type="Pfam" id="PF13400"/>
    </source>
</evidence>
<gene>
    <name evidence="3" type="ORF">OB2597_15395</name>
</gene>
<dbReference type="Proteomes" id="UP000004318">
    <property type="component" value="Unassembled WGS sequence"/>
</dbReference>
<proteinExistence type="predicted"/>
<dbReference type="EMBL" id="AAMO01000006">
    <property type="protein sequence ID" value="EAQ02779.1"/>
    <property type="molecule type" value="Genomic_DNA"/>
</dbReference>
<reference evidence="3 4" key="1">
    <citation type="journal article" date="2010" name="J. Bacteriol.">
        <title>Genome sequences of Oceanicola granulosus HTCC2516(T) and Oceanicola batsensis HTCC2597(TDelta).</title>
        <authorList>
            <person name="Thrash J.C."/>
            <person name="Cho J.C."/>
            <person name="Vergin K.L."/>
            <person name="Giovannoni S.J."/>
        </authorList>
    </citation>
    <scope>NUCLEOTIDE SEQUENCE [LARGE SCALE GENOMIC DNA]</scope>
    <source>
        <strain evidence="4">ATCC BAA-863 / DSM 15984 / KCTC 12145 / HTCC2597</strain>
    </source>
</reference>
<keyword evidence="4" id="KW-1185">Reference proteome</keyword>
<feature type="domain" description="DUF7867" evidence="2">
    <location>
        <begin position="164"/>
        <end position="416"/>
    </location>
</feature>
<dbReference type="Pfam" id="PF25269">
    <property type="entry name" value="DUF7867"/>
    <property type="match status" value="1"/>
</dbReference>
<dbReference type="STRING" id="252305.OB2597_15395"/>
<comment type="caution">
    <text evidence="3">The sequence shown here is derived from an EMBL/GenBank/DDBJ whole genome shotgun (WGS) entry which is preliminary data.</text>
</comment>
<feature type="domain" description="Putative Flp pilus-assembly TadG-like N-terminal" evidence="1">
    <location>
        <begin position="14"/>
        <end position="58"/>
    </location>
</feature>
<evidence type="ECO:0000313" key="3">
    <source>
        <dbReference type="EMBL" id="EAQ02779.1"/>
    </source>
</evidence>
<sequence>MTGHFRSFAARAEGSMTILSLYFLAGVLAVSAFAIDFGYLMSARNQLQVGADAAAHAALYFREKNDADAARAKAVEIANHSMPAADYGDVLRVQDVAFGHWDYASRTFTPDPHSREAVRVLPGRTASRGNPVAAHLFRFLNKPFWDLSAQAVFVTYVPHCMREGFVGDRVVDIQSNNGYEDGFCLHSNEYVSVNSNNTFEPGTVVSMPDSGDIDLPRSGFETNPGLKAALRSGYYRLRILRQLDQIHDDLYFASGEFLPDYITSSVPVVLDVKKLTTADLVPGRVHRVGCRSNGLTVDPGTVLSEVVVVTDCAIKFGQGVTLEDAVVFTRDTGAKSVSAASSLQIGRNDACAEGGGAQIVTYGGVDVPSDLRFYGGQIIALDHVQFSANAGGIEGASIISGSTISGTSNMTMGFCGSGMETNFSVPYFKLAY</sequence>
<name>A3TYW1_PSEBH</name>
<evidence type="ECO:0000313" key="4">
    <source>
        <dbReference type="Proteomes" id="UP000004318"/>
    </source>
</evidence>
<dbReference type="Pfam" id="PF13400">
    <property type="entry name" value="Tad"/>
    <property type="match status" value="1"/>
</dbReference>